<dbReference type="OrthoDB" id="1930990at2759"/>
<keyword evidence="3 4" id="KW-0287">Flowering</keyword>
<evidence type="ECO:0000256" key="1">
    <source>
        <dbReference type="ARBA" id="ARBA00008956"/>
    </source>
</evidence>
<feature type="coiled-coil region" evidence="5">
    <location>
        <begin position="32"/>
        <end position="66"/>
    </location>
</feature>
<dbReference type="Pfam" id="PF07899">
    <property type="entry name" value="Frigida"/>
    <property type="match status" value="1"/>
</dbReference>
<name>A0A9D5H502_9LILI</name>
<dbReference type="PANTHER" id="PTHR31791:SF41">
    <property type="entry name" value="FRIGIDA-LIKE PROTEIN"/>
    <property type="match status" value="1"/>
</dbReference>
<evidence type="ECO:0000256" key="3">
    <source>
        <dbReference type="ARBA" id="ARBA00023089"/>
    </source>
</evidence>
<dbReference type="GO" id="GO:0030154">
    <property type="term" value="P:cell differentiation"/>
    <property type="evidence" value="ECO:0007669"/>
    <property type="project" value="UniProtKB-KW"/>
</dbReference>
<accession>A0A9D5H502</accession>
<comment type="caution">
    <text evidence="6">The sequence shown here is derived from an EMBL/GenBank/DDBJ whole genome shotgun (WGS) entry which is preliminary data.</text>
</comment>
<keyword evidence="7" id="KW-1185">Reference proteome</keyword>
<protein>
    <recommendedName>
        <fullName evidence="4">FRIGIDA-like protein</fullName>
    </recommendedName>
</protein>
<evidence type="ECO:0000256" key="4">
    <source>
        <dbReference type="RuleBase" id="RU364012"/>
    </source>
</evidence>
<gene>
    <name evidence="6" type="ORF">J5N97_028574</name>
</gene>
<dbReference type="InterPro" id="IPR012474">
    <property type="entry name" value="Frigida"/>
</dbReference>
<keyword evidence="2 4" id="KW-0221">Differentiation</keyword>
<evidence type="ECO:0000256" key="5">
    <source>
        <dbReference type="SAM" id="Coils"/>
    </source>
</evidence>
<evidence type="ECO:0000256" key="2">
    <source>
        <dbReference type="ARBA" id="ARBA00022782"/>
    </source>
</evidence>
<reference evidence="6" key="1">
    <citation type="submission" date="2021-03" db="EMBL/GenBank/DDBJ databases">
        <authorList>
            <person name="Li Z."/>
            <person name="Yang C."/>
        </authorList>
    </citation>
    <scope>NUCLEOTIDE SEQUENCE</scope>
    <source>
        <strain evidence="6">Dzin_1.0</strain>
        <tissue evidence="6">Leaf</tissue>
    </source>
</reference>
<sequence>MEQLRKAFGELEPHRDTPWNSNIKLEDIEEYFHELESTLKKKIDKLEVIERKLEEKQAKNQAMISEREVVVAAKEQALLDHLQELKDNAVSVIAESCKKHQGASPKLVDKKGGREDKVSTFANADTKAPISVIEENLPDSKSGESVEQMATKGHLNHTLKQFCEQMDTKGLVKYISEKRKNLATLREELPPALKCAAEPARMVLDALEGFYPPDQPTSHGNENDTALQGLRRSCLLLMESAVPFLTATEPGDHHPLSSEIKQQAKAIADQWKPKMAGIDMDASNGSTLEAQAFLQLLATFCIASEFDEDELCKIIFTVSRRRQTPDLCRSIGLTHKMPGLVETFVSKGRLIDAVHFAHAFQLTESFPPVPLLKAYLDEVTKTVQEIIGDARNAGAQKDAATQELGALRAVIRCIEEYKLQGEFPINPLQKRMAELEKVKAGKKRFSEAAKFQTKKPRGNTGYVPRKPAVTIEYKQPLPPSVYNERGMYYGGSERYTYATPPAFEVPGHVTYGQQASVHRQYQYPHPHERAPASYAAPSNYSGYMGPRAQTTATNQVNYMGAGSEATSSYSGSYPGAGYHQSGSSNYGNYSGAGYQPPHQSYM</sequence>
<dbReference type="PANTHER" id="PTHR31791">
    <property type="entry name" value="FRIGIDA-LIKE PROTEIN 3-RELATED"/>
    <property type="match status" value="1"/>
</dbReference>
<proteinExistence type="inferred from homology"/>
<dbReference type="EMBL" id="JAGGNH010000009">
    <property type="protein sequence ID" value="KAJ0963452.1"/>
    <property type="molecule type" value="Genomic_DNA"/>
</dbReference>
<evidence type="ECO:0000313" key="7">
    <source>
        <dbReference type="Proteomes" id="UP001085076"/>
    </source>
</evidence>
<comment type="similarity">
    <text evidence="1 4">Belongs to the Frigida family.</text>
</comment>
<keyword evidence="5" id="KW-0175">Coiled coil</keyword>
<keyword evidence="4" id="KW-0217">Developmental protein</keyword>
<reference evidence="6" key="2">
    <citation type="journal article" date="2022" name="Hortic Res">
        <title>The genome of Dioscorea zingiberensis sheds light on the biosynthesis, origin and evolution of the medicinally important diosgenin saponins.</title>
        <authorList>
            <person name="Li Y."/>
            <person name="Tan C."/>
            <person name="Li Z."/>
            <person name="Guo J."/>
            <person name="Li S."/>
            <person name="Chen X."/>
            <person name="Wang C."/>
            <person name="Dai X."/>
            <person name="Yang H."/>
            <person name="Song W."/>
            <person name="Hou L."/>
            <person name="Xu J."/>
            <person name="Tong Z."/>
            <person name="Xu A."/>
            <person name="Yuan X."/>
            <person name="Wang W."/>
            <person name="Yang Q."/>
            <person name="Chen L."/>
            <person name="Sun Z."/>
            <person name="Wang K."/>
            <person name="Pan B."/>
            <person name="Chen J."/>
            <person name="Bao Y."/>
            <person name="Liu F."/>
            <person name="Qi X."/>
            <person name="Gang D.R."/>
            <person name="Wen J."/>
            <person name="Li J."/>
        </authorList>
    </citation>
    <scope>NUCLEOTIDE SEQUENCE</scope>
    <source>
        <strain evidence="6">Dzin_1.0</strain>
    </source>
</reference>
<dbReference type="AlphaFoldDB" id="A0A9D5H502"/>
<dbReference type="GO" id="GO:0009908">
    <property type="term" value="P:flower development"/>
    <property type="evidence" value="ECO:0007669"/>
    <property type="project" value="UniProtKB-KW"/>
</dbReference>
<dbReference type="Proteomes" id="UP001085076">
    <property type="component" value="Miscellaneous, Linkage group lg09"/>
</dbReference>
<organism evidence="6 7">
    <name type="scientific">Dioscorea zingiberensis</name>
    <dbReference type="NCBI Taxonomy" id="325984"/>
    <lineage>
        <taxon>Eukaryota</taxon>
        <taxon>Viridiplantae</taxon>
        <taxon>Streptophyta</taxon>
        <taxon>Embryophyta</taxon>
        <taxon>Tracheophyta</taxon>
        <taxon>Spermatophyta</taxon>
        <taxon>Magnoliopsida</taxon>
        <taxon>Liliopsida</taxon>
        <taxon>Dioscoreales</taxon>
        <taxon>Dioscoreaceae</taxon>
        <taxon>Dioscorea</taxon>
    </lineage>
</organism>
<evidence type="ECO:0000313" key="6">
    <source>
        <dbReference type="EMBL" id="KAJ0963452.1"/>
    </source>
</evidence>